<dbReference type="EMBL" id="BONF01000007">
    <property type="protein sequence ID" value="GIF79652.1"/>
    <property type="molecule type" value="Genomic_DNA"/>
</dbReference>
<dbReference type="RefSeq" id="WP_203742386.1">
    <property type="nucleotide sequence ID" value="NZ_BONF01000007.1"/>
</dbReference>
<evidence type="ECO:0000259" key="1">
    <source>
        <dbReference type="Pfam" id="PF13360"/>
    </source>
</evidence>
<comment type="caution">
    <text evidence="2">The sequence shown here is derived from an EMBL/GenBank/DDBJ whole genome shotgun (WGS) entry which is preliminary data.</text>
</comment>
<evidence type="ECO:0000313" key="2">
    <source>
        <dbReference type="EMBL" id="GIF79652.1"/>
    </source>
</evidence>
<feature type="domain" description="Pyrrolo-quinoline quinone repeat" evidence="1">
    <location>
        <begin position="65"/>
        <end position="201"/>
    </location>
</feature>
<accession>A0A8J3J7P2</accession>
<gene>
    <name evidence="2" type="ORF">Cba03nite_10010</name>
</gene>
<evidence type="ECO:0000313" key="3">
    <source>
        <dbReference type="Proteomes" id="UP000601223"/>
    </source>
</evidence>
<dbReference type="AlphaFoldDB" id="A0A8J3J7P2"/>
<keyword evidence="3" id="KW-1185">Reference proteome</keyword>
<dbReference type="Pfam" id="PF13360">
    <property type="entry name" value="PQQ_2"/>
    <property type="match status" value="1"/>
</dbReference>
<dbReference type="Gene3D" id="2.130.10.10">
    <property type="entry name" value="YVTN repeat-like/Quinoprotein amine dehydrogenase"/>
    <property type="match status" value="1"/>
</dbReference>
<organism evidence="2 3">
    <name type="scientific">Catellatospora bangladeshensis</name>
    <dbReference type="NCBI Taxonomy" id="310355"/>
    <lineage>
        <taxon>Bacteria</taxon>
        <taxon>Bacillati</taxon>
        <taxon>Actinomycetota</taxon>
        <taxon>Actinomycetes</taxon>
        <taxon>Micromonosporales</taxon>
        <taxon>Micromonosporaceae</taxon>
        <taxon>Catellatospora</taxon>
    </lineage>
</organism>
<name>A0A8J3J7P2_9ACTN</name>
<dbReference type="InterPro" id="IPR015943">
    <property type="entry name" value="WD40/YVTN_repeat-like_dom_sf"/>
</dbReference>
<reference evidence="2 3" key="1">
    <citation type="submission" date="2021-01" db="EMBL/GenBank/DDBJ databases">
        <title>Whole genome shotgun sequence of Catellatospora bangladeshensis NBRC 107357.</title>
        <authorList>
            <person name="Komaki H."/>
            <person name="Tamura T."/>
        </authorList>
    </citation>
    <scope>NUCLEOTIDE SEQUENCE [LARGE SCALE GENOMIC DNA]</scope>
    <source>
        <strain evidence="2 3">NBRC 107357</strain>
    </source>
</reference>
<dbReference type="Proteomes" id="UP000601223">
    <property type="component" value="Unassembled WGS sequence"/>
</dbReference>
<dbReference type="SUPFAM" id="SSF50998">
    <property type="entry name" value="Quinoprotein alcohol dehydrogenase-like"/>
    <property type="match status" value="1"/>
</dbReference>
<protein>
    <recommendedName>
        <fullName evidence="1">Pyrrolo-quinoline quinone repeat domain-containing protein</fullName>
    </recommendedName>
</protein>
<dbReference type="InterPro" id="IPR002372">
    <property type="entry name" value="PQQ_rpt_dom"/>
</dbReference>
<sequence>MAVLIDLGDPRGLDDEPEAGPLVSRAARRGAALVAVVLAGLLGLGGSAVVPPPPLVLVAHFDPPVTGPVVLSGDLALALERRDGGRALLAIDGGAVRWRLPLEGLSTEVFSAVRAGRTLLVTLIDSAAPAEMWTTYAVEPDTGTALWQARAMLLGVAPRAAEWTAVLGGGAEREWLGGRDVASGRELWRRAMSAPQGWTPYRVGPDLAGLVLFETAGRPQARLLTPDGVLGEPRPLPTGTEGMQVAANLVVAAYERDGARRIAALRLPALEPVWDVAHPVGGYPYYVEDCAPMVCVTDSDRVWVLDPADGAARWQGQVGGSYALAPGVLVSNVNERPRYGVLRDTVTGRVLLRLADWSVIEHDGRSVLLAYVGDDRTWFGAAEPAGSGRPRVLGVGGPTLDRCWADTRGTADAGLVVCQALLGGLDVYRYTR</sequence>
<dbReference type="InterPro" id="IPR011047">
    <property type="entry name" value="Quinoprotein_ADH-like_sf"/>
</dbReference>
<proteinExistence type="predicted"/>